<feature type="chain" id="PRO_5021856050" evidence="2">
    <location>
        <begin position="28"/>
        <end position="1398"/>
    </location>
</feature>
<evidence type="ECO:0000313" key="3">
    <source>
        <dbReference type="EMBL" id="QDU56996.1"/>
    </source>
</evidence>
<organism evidence="3 4">
    <name type="scientific">Aeoliella mucimassa</name>
    <dbReference type="NCBI Taxonomy" id="2527972"/>
    <lineage>
        <taxon>Bacteria</taxon>
        <taxon>Pseudomonadati</taxon>
        <taxon>Planctomycetota</taxon>
        <taxon>Planctomycetia</taxon>
        <taxon>Pirellulales</taxon>
        <taxon>Lacipirellulaceae</taxon>
        <taxon>Aeoliella</taxon>
    </lineage>
</organism>
<protein>
    <submittedName>
        <fullName evidence="3">PEP-CTERM motif protein</fullName>
    </submittedName>
</protein>
<feature type="signal peptide" evidence="2">
    <location>
        <begin position="1"/>
        <end position="27"/>
    </location>
</feature>
<keyword evidence="2" id="KW-0732">Signal</keyword>
<name>A0A518AQK2_9BACT</name>
<evidence type="ECO:0000313" key="4">
    <source>
        <dbReference type="Proteomes" id="UP000315750"/>
    </source>
</evidence>
<dbReference type="PROSITE" id="PS00018">
    <property type="entry name" value="EF_HAND_1"/>
    <property type="match status" value="2"/>
</dbReference>
<feature type="region of interest" description="Disordered" evidence="1">
    <location>
        <begin position="794"/>
        <end position="814"/>
    </location>
</feature>
<evidence type="ECO:0000256" key="2">
    <source>
        <dbReference type="SAM" id="SignalP"/>
    </source>
</evidence>
<keyword evidence="4" id="KW-1185">Reference proteome</keyword>
<dbReference type="RefSeq" id="WP_145247856.1">
    <property type="nucleotide sequence ID" value="NZ_CP036278.1"/>
</dbReference>
<dbReference type="InterPro" id="IPR018247">
    <property type="entry name" value="EF_Hand_1_Ca_BS"/>
</dbReference>
<sequence length="1398" mass="145162" precursor="true">MTAFARHAGAILCGCAAAILGGASSQAITVSINLHQTTAADQENYTVDAADAAGIVPATNWNNIGFEFGNLADATTGAISVNDSSGAAAATFTSSLGTAYVGNNFAVTGILAPKSPNRDFMHSYLSFDGADGDGPEDVGNLTISGLGSAFTNTGYNVIVYSDADQINRRFLITVGGTTKSIDDGGTFDGLFVEGNDVEFSPATGSQENYVVFSGLTSSTFTLDMFSSPGRGAVNAIQITTDPVPVPHPVLQIDRTTGTIDLVNMTESPVAIKGYSITSAVGALDQSAWQTVSDNYDQSGDESIDANEEWFVLSDPGSTTDFSEASINGGNLNNPGTLRLGEAGAWIGNPSEDLQIELLLADGSLLPTIVSFVGNDGAAIDAADLNADGTVDAADWLVLRGNLNSGMLSPTSSVAQLFQAGDSDSDFDVDRLDFLAFKDAYIAANGAAAFAALSQPVPEPATWLTMLLGGALLMVACRSNLWVTPRARLNIRKNAMSLPNPLTMIAAVAAVVATTLSAVAQDEVVFSSAFDANTGAFIFSGNTDNTNGSSTLNINDWSTAASVSSISGLTAISTGDSGTLGGFAQTQNGAGAYANPDVVYLSRNHNVDSDRTTSKRGYSFDFSLSSGWDLTTLTVASGHTNNTGQQDQSFTSDLIFELSGGSLASPVTGTAAEDYGVAPAYHSVEFDVSAVSLGAGNYTVSVYQTNMPGGGAYATYDGITLEGFLDDGLPNQLELVVDSTTGAVRLQNNTGAPVAIDYYEIRSPEGDLVVGSAAPGDYNSDGTTNLADYTVWRDNLGSNGPAGDGTGDDMSGTPDGDVDQFDYEYWKANFGATSGDGGWFSLQDQDVDGSGPAGDGLGWEEGDSVSSSILFEAVLAENGFEMPVDADYSLGNAFSPGGAANLIFEYHLVGGGANFVQGGVNYTASGSLDTSAVPEPHAGVLMMLASGVVLLFKRAKSSRFSIIASVLLVSGIVAWAFAGSDAQAAVTNDRFYQLGDDSLENPNSGVEMGTNNSAPLPSGDTADTIGNGTGTYADLDVFGPTYQNVGAIGVGRSGWGARFDGVDDRLQGVSLNFPETSNTPDNYTGILGHGSQGWVYPEKLTGSYQQIMYDTILTGGVAINSAGQWTQTNSQHGNGDDGIAPVPATVSVPAANTWYHYMHQNYPSSDEGTPTVVPGTGTIRNTYSVVYIDGIAVSANNDTIVDFSASGITTSSNSLVIGASEIPDATPPVYGNFFQGVIDDVEMYVYGDNSSQGGQDYGTFDLFSDNEWIASQIAAGPLNGTLLAGDVNRDGVVNGNGLGPASSDDVSAFVDGWLREKVLQGTHNSVRVGDWETWGWGDFDHDGRVSLTDWELLSRNHPNSENLSLGALLAASNVPEPSSILTIGLLTTCGLIVGYRTRR</sequence>
<dbReference type="EMBL" id="CP036278">
    <property type="protein sequence ID" value="QDU56996.1"/>
    <property type="molecule type" value="Genomic_DNA"/>
</dbReference>
<dbReference type="KEGG" id="amuc:Pan181_32080"/>
<dbReference type="Proteomes" id="UP000315750">
    <property type="component" value="Chromosome"/>
</dbReference>
<evidence type="ECO:0000256" key="1">
    <source>
        <dbReference type="SAM" id="MobiDB-lite"/>
    </source>
</evidence>
<reference evidence="3 4" key="1">
    <citation type="submission" date="2019-02" db="EMBL/GenBank/DDBJ databases">
        <title>Deep-cultivation of Planctomycetes and their phenomic and genomic characterization uncovers novel biology.</title>
        <authorList>
            <person name="Wiegand S."/>
            <person name="Jogler M."/>
            <person name="Boedeker C."/>
            <person name="Pinto D."/>
            <person name="Vollmers J."/>
            <person name="Rivas-Marin E."/>
            <person name="Kohn T."/>
            <person name="Peeters S.H."/>
            <person name="Heuer A."/>
            <person name="Rast P."/>
            <person name="Oberbeckmann S."/>
            <person name="Bunk B."/>
            <person name="Jeske O."/>
            <person name="Meyerdierks A."/>
            <person name="Storesund J.E."/>
            <person name="Kallscheuer N."/>
            <person name="Luecker S."/>
            <person name="Lage O.M."/>
            <person name="Pohl T."/>
            <person name="Merkel B.J."/>
            <person name="Hornburger P."/>
            <person name="Mueller R.-W."/>
            <person name="Bruemmer F."/>
            <person name="Labrenz M."/>
            <person name="Spormann A.M."/>
            <person name="Op den Camp H."/>
            <person name="Overmann J."/>
            <person name="Amann R."/>
            <person name="Jetten M.S.M."/>
            <person name="Mascher T."/>
            <person name="Medema M.H."/>
            <person name="Devos D.P."/>
            <person name="Kaster A.-K."/>
            <person name="Ovreas L."/>
            <person name="Rohde M."/>
            <person name="Galperin M.Y."/>
            <person name="Jogler C."/>
        </authorList>
    </citation>
    <scope>NUCLEOTIDE SEQUENCE [LARGE SCALE GENOMIC DNA]</scope>
    <source>
        <strain evidence="3 4">Pan181</strain>
    </source>
</reference>
<dbReference type="OrthoDB" id="227994at2"/>
<accession>A0A518AQK2</accession>
<gene>
    <name evidence="3" type="ORF">Pan181_32080</name>
</gene>
<proteinExistence type="predicted"/>